<dbReference type="EMBL" id="BORS01000011">
    <property type="protein sequence ID" value="GIO43606.1"/>
    <property type="molecule type" value="Genomic_DNA"/>
</dbReference>
<feature type="transmembrane region" description="Helical" evidence="12">
    <location>
        <begin position="112"/>
        <end position="132"/>
    </location>
</feature>
<evidence type="ECO:0000256" key="3">
    <source>
        <dbReference type="ARBA" id="ARBA00007931"/>
    </source>
</evidence>
<dbReference type="InterPro" id="IPR008915">
    <property type="entry name" value="Peptidase_M50"/>
</dbReference>
<feature type="transmembrane region" description="Helical" evidence="12">
    <location>
        <begin position="51"/>
        <end position="70"/>
    </location>
</feature>
<evidence type="ECO:0000256" key="2">
    <source>
        <dbReference type="ARBA" id="ARBA00004141"/>
    </source>
</evidence>
<keyword evidence="11 12" id="KW-0472">Membrane</keyword>
<comment type="caution">
    <text evidence="14">The sequence shown here is derived from an EMBL/GenBank/DDBJ whole genome shotgun (WGS) entry which is preliminary data.</text>
</comment>
<proteinExistence type="inferred from homology"/>
<evidence type="ECO:0000256" key="7">
    <source>
        <dbReference type="ARBA" id="ARBA00022801"/>
    </source>
</evidence>
<comment type="subcellular location">
    <subcellularLocation>
        <location evidence="2">Membrane</location>
        <topology evidence="2">Multi-pass membrane protein</topology>
    </subcellularLocation>
</comment>
<keyword evidence="9 12" id="KW-1133">Transmembrane helix</keyword>
<gene>
    <name evidence="14" type="primary">spoIVFB</name>
    <name evidence="14" type="ORF">J41TS4_33640</name>
</gene>
<comment type="cofactor">
    <cofactor evidence="1">
        <name>Zn(2+)</name>
        <dbReference type="ChEBI" id="CHEBI:29105"/>
    </cofactor>
</comment>
<evidence type="ECO:0000256" key="10">
    <source>
        <dbReference type="ARBA" id="ARBA00023049"/>
    </source>
</evidence>
<dbReference type="GO" id="GO:0016020">
    <property type="term" value="C:membrane"/>
    <property type="evidence" value="ECO:0007669"/>
    <property type="project" value="UniProtKB-SubCell"/>
</dbReference>
<protein>
    <submittedName>
        <fullName evidence="14">Stage IV sporulation protein FB</fullName>
    </submittedName>
</protein>
<evidence type="ECO:0000313" key="14">
    <source>
        <dbReference type="EMBL" id="GIO43606.1"/>
    </source>
</evidence>
<evidence type="ECO:0000256" key="5">
    <source>
        <dbReference type="ARBA" id="ARBA00022692"/>
    </source>
</evidence>
<keyword evidence="5 12" id="KW-0812">Transmembrane</keyword>
<keyword evidence="10" id="KW-0482">Metalloprotease</keyword>
<name>A0A919Y3V2_9BACL</name>
<evidence type="ECO:0000256" key="11">
    <source>
        <dbReference type="ARBA" id="ARBA00023136"/>
    </source>
</evidence>
<feature type="domain" description="Peptidase M50" evidence="13">
    <location>
        <begin position="111"/>
        <end position="147"/>
    </location>
</feature>
<keyword evidence="6" id="KW-0479">Metal-binding</keyword>
<accession>A0A919Y3V2</accession>
<feature type="transmembrane region" description="Helical" evidence="12">
    <location>
        <begin position="185"/>
        <end position="202"/>
    </location>
</feature>
<organism evidence="14 15">
    <name type="scientific">Paenibacillus apis</name>
    <dbReference type="NCBI Taxonomy" id="1792174"/>
    <lineage>
        <taxon>Bacteria</taxon>
        <taxon>Bacillati</taxon>
        <taxon>Bacillota</taxon>
        <taxon>Bacilli</taxon>
        <taxon>Bacillales</taxon>
        <taxon>Paenibacillaceae</taxon>
        <taxon>Paenibacillus</taxon>
    </lineage>
</organism>
<evidence type="ECO:0000256" key="12">
    <source>
        <dbReference type="SAM" id="Phobius"/>
    </source>
</evidence>
<comment type="similarity">
    <text evidence="3">Belongs to the peptidase M50B family.</text>
</comment>
<dbReference type="CDD" id="cd06161">
    <property type="entry name" value="S2P-M50_SpoIVFB"/>
    <property type="match status" value="1"/>
</dbReference>
<evidence type="ECO:0000259" key="13">
    <source>
        <dbReference type="Pfam" id="PF02163"/>
    </source>
</evidence>
<feature type="transmembrane region" description="Helical" evidence="12">
    <location>
        <begin position="153"/>
        <end position="173"/>
    </location>
</feature>
<keyword evidence="8" id="KW-0862">Zinc</keyword>
<dbReference type="RefSeq" id="WP_301628820.1">
    <property type="nucleotide sequence ID" value="NZ_BORS01000011.1"/>
</dbReference>
<evidence type="ECO:0000256" key="6">
    <source>
        <dbReference type="ARBA" id="ARBA00022723"/>
    </source>
</evidence>
<evidence type="ECO:0000313" key="15">
    <source>
        <dbReference type="Proteomes" id="UP000678895"/>
    </source>
</evidence>
<sequence>MIRWGGISFSFHPLFVLVMLTSVFTGHFLELFALFAIVFVHELGHVAAARLFGLSVISVQLLPFGGVAVIEDHGDLSSSREIVIALAGPLQNLLLIMISTTFHVMGLWEGAFFFYFIQCNLLIALFNLLPILPLDGGKLVQAVCAMCLPYHTTLVWTLRISLVFSSLMVLYAMMPLLLGKGGPQLNLLMIGGFLLYSNYTDYRNIPYRFLRFLMGREAAFTRHLLQGSLAYPIIAEHSKPLDQILRLLRREKYHFVYIMNSHGKIFSVIPEQRVISSYLRGDPGG</sequence>
<dbReference type="PANTHER" id="PTHR39188:SF3">
    <property type="entry name" value="STAGE IV SPORULATION PROTEIN FB"/>
    <property type="match status" value="1"/>
</dbReference>
<feature type="domain" description="Peptidase M50" evidence="13">
    <location>
        <begin position="31"/>
        <end position="103"/>
    </location>
</feature>
<evidence type="ECO:0000256" key="9">
    <source>
        <dbReference type="ARBA" id="ARBA00022989"/>
    </source>
</evidence>
<evidence type="ECO:0000256" key="1">
    <source>
        <dbReference type="ARBA" id="ARBA00001947"/>
    </source>
</evidence>
<reference evidence="14" key="1">
    <citation type="submission" date="2021-03" db="EMBL/GenBank/DDBJ databases">
        <title>Antimicrobial resistance genes in bacteria isolated from Japanese honey, and their potential for conferring macrolide and lincosamide resistance in the American foulbrood pathogen Paenibacillus larvae.</title>
        <authorList>
            <person name="Okamoto M."/>
            <person name="Kumagai M."/>
            <person name="Kanamori H."/>
            <person name="Takamatsu D."/>
        </authorList>
    </citation>
    <scope>NUCLEOTIDE SEQUENCE</scope>
    <source>
        <strain evidence="14">J41TS4</strain>
    </source>
</reference>
<feature type="transmembrane region" description="Helical" evidence="12">
    <location>
        <begin position="82"/>
        <end position="106"/>
    </location>
</feature>
<feature type="transmembrane region" description="Helical" evidence="12">
    <location>
        <begin position="12"/>
        <end position="39"/>
    </location>
</feature>
<keyword evidence="4" id="KW-0645">Protease</keyword>
<dbReference type="Proteomes" id="UP000678895">
    <property type="component" value="Unassembled WGS sequence"/>
</dbReference>
<dbReference type="GO" id="GO:0008237">
    <property type="term" value="F:metallopeptidase activity"/>
    <property type="evidence" value="ECO:0007669"/>
    <property type="project" value="UniProtKB-KW"/>
</dbReference>
<dbReference type="PANTHER" id="PTHR39188">
    <property type="entry name" value="MEMBRANE-ASSOCIATED ZINC METALLOPROTEASE M50B"/>
    <property type="match status" value="1"/>
</dbReference>
<evidence type="ECO:0000256" key="8">
    <source>
        <dbReference type="ARBA" id="ARBA00022833"/>
    </source>
</evidence>
<keyword evidence="15" id="KW-1185">Reference proteome</keyword>
<evidence type="ECO:0000256" key="4">
    <source>
        <dbReference type="ARBA" id="ARBA00022670"/>
    </source>
</evidence>
<dbReference type="GO" id="GO:0006508">
    <property type="term" value="P:proteolysis"/>
    <property type="evidence" value="ECO:0007669"/>
    <property type="project" value="UniProtKB-KW"/>
</dbReference>
<dbReference type="GO" id="GO:0046872">
    <property type="term" value="F:metal ion binding"/>
    <property type="evidence" value="ECO:0007669"/>
    <property type="project" value="UniProtKB-KW"/>
</dbReference>
<dbReference type="AlphaFoldDB" id="A0A919Y3V2"/>
<keyword evidence="7" id="KW-0378">Hydrolase</keyword>
<dbReference type="Pfam" id="PF02163">
    <property type="entry name" value="Peptidase_M50"/>
    <property type="match status" value="2"/>
</dbReference>